<evidence type="ECO:0000313" key="2">
    <source>
        <dbReference type="EMBL" id="KAJ8471751.1"/>
    </source>
</evidence>
<sequence length="103" mass="10711">MGVRPTDSRSPSESARHAPYHTGGNYHEPRDSRRPAGPGGKGKDGEGGAGGSGRWVILEGCATGAGGILGRREAGGLSSIPASRMLISSFFWCTDEVSRMLLP</sequence>
<name>A0AAV8P851_ENSVE</name>
<protein>
    <submittedName>
        <fullName evidence="2">Uncharacterized protein</fullName>
    </submittedName>
</protein>
<keyword evidence="3" id="KW-1185">Reference proteome</keyword>
<dbReference type="EMBL" id="JAQQAF010000007">
    <property type="protein sequence ID" value="KAJ8471751.1"/>
    <property type="molecule type" value="Genomic_DNA"/>
</dbReference>
<evidence type="ECO:0000313" key="3">
    <source>
        <dbReference type="Proteomes" id="UP001222027"/>
    </source>
</evidence>
<evidence type="ECO:0000256" key="1">
    <source>
        <dbReference type="SAM" id="MobiDB-lite"/>
    </source>
</evidence>
<organism evidence="2 3">
    <name type="scientific">Ensete ventricosum</name>
    <name type="common">Abyssinian banana</name>
    <name type="synonym">Musa ensete</name>
    <dbReference type="NCBI Taxonomy" id="4639"/>
    <lineage>
        <taxon>Eukaryota</taxon>
        <taxon>Viridiplantae</taxon>
        <taxon>Streptophyta</taxon>
        <taxon>Embryophyta</taxon>
        <taxon>Tracheophyta</taxon>
        <taxon>Spermatophyta</taxon>
        <taxon>Magnoliopsida</taxon>
        <taxon>Liliopsida</taxon>
        <taxon>Zingiberales</taxon>
        <taxon>Musaceae</taxon>
        <taxon>Ensete</taxon>
    </lineage>
</organism>
<comment type="caution">
    <text evidence="2">The sequence shown here is derived from an EMBL/GenBank/DDBJ whole genome shotgun (WGS) entry which is preliminary data.</text>
</comment>
<reference evidence="2 3" key="1">
    <citation type="submission" date="2022-12" db="EMBL/GenBank/DDBJ databases">
        <title>Chromosome-scale assembly of the Ensete ventricosum genome.</title>
        <authorList>
            <person name="Dussert Y."/>
            <person name="Stocks J."/>
            <person name="Wendawek A."/>
            <person name="Woldeyes F."/>
            <person name="Nichols R.A."/>
            <person name="Borrell J.S."/>
        </authorList>
    </citation>
    <scope>NUCLEOTIDE SEQUENCE [LARGE SCALE GENOMIC DNA]</scope>
    <source>
        <strain evidence="3">cv. Maze</strain>
        <tissue evidence="2">Seeds</tissue>
    </source>
</reference>
<proteinExistence type="predicted"/>
<feature type="region of interest" description="Disordered" evidence="1">
    <location>
        <begin position="1"/>
        <end position="54"/>
    </location>
</feature>
<gene>
    <name evidence="2" type="ORF">OPV22_026094</name>
</gene>
<dbReference type="Proteomes" id="UP001222027">
    <property type="component" value="Unassembled WGS sequence"/>
</dbReference>
<accession>A0AAV8P851</accession>
<dbReference type="AlphaFoldDB" id="A0AAV8P851"/>